<evidence type="ECO:0000259" key="9">
    <source>
        <dbReference type="PROSITE" id="PS50856"/>
    </source>
</evidence>
<dbReference type="PANTHER" id="PTHR13802">
    <property type="entry name" value="MUCIN 4-RELATED"/>
    <property type="match status" value="1"/>
</dbReference>
<feature type="domain" description="NIDO" evidence="11">
    <location>
        <begin position="20"/>
        <end position="154"/>
    </location>
</feature>
<keyword evidence="2 8" id="KW-0812">Transmembrane</keyword>
<proteinExistence type="predicted"/>
<evidence type="ECO:0000313" key="13">
    <source>
        <dbReference type="Proteomes" id="UP000683360"/>
    </source>
</evidence>
<keyword evidence="3 8" id="KW-1133">Transmembrane helix</keyword>
<keyword evidence="5" id="KW-1015">Disulfide bond</keyword>
<comment type="caution">
    <text evidence="12">The sequence shown here is derived from an EMBL/GenBank/DDBJ whole genome shotgun (WGS) entry which is preliminary data.</text>
</comment>
<feature type="domain" description="Sushi" evidence="10">
    <location>
        <begin position="604"/>
        <end position="661"/>
    </location>
</feature>
<dbReference type="GO" id="GO:0016020">
    <property type="term" value="C:membrane"/>
    <property type="evidence" value="ECO:0007669"/>
    <property type="project" value="UniProtKB-SubCell"/>
</dbReference>
<evidence type="ECO:0000256" key="5">
    <source>
        <dbReference type="ARBA" id="ARBA00023157"/>
    </source>
</evidence>
<evidence type="ECO:0000256" key="7">
    <source>
        <dbReference type="SAM" id="MobiDB-lite"/>
    </source>
</evidence>
<dbReference type="AlphaFoldDB" id="A0A8S3SCL0"/>
<dbReference type="CDD" id="cd00033">
    <property type="entry name" value="CCP"/>
    <property type="match status" value="2"/>
</dbReference>
<evidence type="ECO:0008006" key="14">
    <source>
        <dbReference type="Google" id="ProtNLM"/>
    </source>
</evidence>
<dbReference type="SUPFAM" id="SSF81296">
    <property type="entry name" value="E set domains"/>
    <property type="match status" value="1"/>
</dbReference>
<dbReference type="InterPro" id="IPR035976">
    <property type="entry name" value="Sushi/SCR/CCP_sf"/>
</dbReference>
<dbReference type="GO" id="GO:0007160">
    <property type="term" value="P:cell-matrix adhesion"/>
    <property type="evidence" value="ECO:0007669"/>
    <property type="project" value="InterPro"/>
</dbReference>
<name>A0A8S3SCL0_MYTED</name>
<feature type="domain" description="AMOP" evidence="9">
    <location>
        <begin position="298"/>
        <end position="455"/>
    </location>
</feature>
<dbReference type="InterPro" id="IPR005533">
    <property type="entry name" value="AMOP_dom"/>
</dbReference>
<feature type="domain" description="Sushi" evidence="10">
    <location>
        <begin position="663"/>
        <end position="719"/>
    </location>
</feature>
<dbReference type="EMBL" id="CAJPWZ010001454">
    <property type="protein sequence ID" value="CAG2215769.1"/>
    <property type="molecule type" value="Genomic_DNA"/>
</dbReference>
<evidence type="ECO:0000313" key="12">
    <source>
        <dbReference type="EMBL" id="CAG2215769.1"/>
    </source>
</evidence>
<evidence type="ECO:0000256" key="8">
    <source>
        <dbReference type="SAM" id="Phobius"/>
    </source>
</evidence>
<dbReference type="InterPro" id="IPR000436">
    <property type="entry name" value="Sushi_SCR_CCP_dom"/>
</dbReference>
<sequence length="1051" mass="115559">MRTYTPSPFPLESKRRLIAPYWADIDTRNGGIVWYRETTNITLLQKASDEIQAIFAEHYNFHAAWMFIATWDNVAFYGADDIGKQKRCTFQSVLVTNGRHSFTIFLYKKIEWTTGTASFGNSSTGLGNSGTGTLTITPREATMFGGTQLIISGPCFNKTLSMTLVMSNGEEVPCQKYNEFSVSCISPEVYRTGKEMVSLHLIQGNNQTMIFSGVLTIGKNIIIFITTNLVQSTTSSNTNSKIKLRHHSSISLMDTGDLASGMYSFKLNFSKDAGIVKLSTNNMNSPYYWSDMFTVYVGIEESQALCYKMLDDDNQLPAITTDDVQPCPCTLEVASLDTTRFSIDPLCHNQEGSRYECSNQQFAQVCFKQNIASSQGYDHQCCYNDEGVLMNPDGYYGSGYVNRYHFHGDGNKNVPFLSNFVYDTLLYQHCCIYTSQDLMEVNSNFGSCASFYTIRPPNSCLNYIPPRPASSVTSFVVRPYPEAEIIEVQVNQIRGIDVLVNGTLLDFDLAISKVISVEGATIEKISENPPTVVTNFYTEGLSIQSSSNLNVLNLLILTSPDRQTGRIKESESLFTYEGGKTYASYQNENFIPNFEIPENISTIVICGFPPNTSNGAWYANNGYTEGSLASLNCTNGYYPVDVNLKCLSSGNWSSVNISCIPFPDCGRPSPVANGLWVPNEGSNGRRATLRCKNGFNGDEIEISCTDNGTWTEYEGSCLAAQTLSSTSDSNSKMSTASVKITSSNLEDTTKPKTSDEIVQSSSNVYTSIRTTRQASTVVPTTQRFSRQTLSSTQSSTSVSSTSDSNSKMSTASITMTSSNLEDTTKTKTSDEIVQSSSKVYTSIRTTRPSSTAMPTTQRSSQQTLSSTTQSAQTTRPRTSTPTTAAKTSTSHNQQEISQTSESSLLQTSSNIPHSQFVSVKSTSSNDIKSTQDNIVDNAHTSEAIDGSTTRKSSSTLKSSDTNESTGTSNFTIAISVTISVVCLAIVVTVVAVAMVKISKQRKGGLNRYEVRKSYEEDRSSTNSDPSSLYKFQIKRPLFGQEWSHQQPIHSH</sequence>
<evidence type="ECO:0000256" key="3">
    <source>
        <dbReference type="ARBA" id="ARBA00022989"/>
    </source>
</evidence>
<evidence type="ECO:0000256" key="6">
    <source>
        <dbReference type="PROSITE-ProRule" id="PRU00302"/>
    </source>
</evidence>
<dbReference type="Proteomes" id="UP000683360">
    <property type="component" value="Unassembled WGS sequence"/>
</dbReference>
<dbReference type="SMART" id="SM00723">
    <property type="entry name" value="AMOP"/>
    <property type="match status" value="1"/>
</dbReference>
<dbReference type="OrthoDB" id="6051552at2759"/>
<evidence type="ECO:0000259" key="11">
    <source>
        <dbReference type="PROSITE" id="PS51220"/>
    </source>
</evidence>
<reference evidence="12" key="1">
    <citation type="submission" date="2021-03" db="EMBL/GenBank/DDBJ databases">
        <authorList>
            <person name="Bekaert M."/>
        </authorList>
    </citation>
    <scope>NUCLEOTIDE SEQUENCE</scope>
</reference>
<feature type="compositionally biased region" description="Low complexity" evidence="7">
    <location>
        <begin position="854"/>
        <end position="911"/>
    </location>
</feature>
<dbReference type="PROSITE" id="PS51220">
    <property type="entry name" value="NIDO"/>
    <property type="match status" value="1"/>
</dbReference>
<evidence type="ECO:0000256" key="2">
    <source>
        <dbReference type="ARBA" id="ARBA00022692"/>
    </source>
</evidence>
<gene>
    <name evidence="12" type="ORF">MEDL_29506</name>
</gene>
<comment type="subcellular location">
    <subcellularLocation>
        <location evidence="1">Membrane</location>
    </subcellularLocation>
</comment>
<feature type="region of interest" description="Disordered" evidence="7">
    <location>
        <begin position="773"/>
        <end position="965"/>
    </location>
</feature>
<keyword evidence="4 8" id="KW-0472">Membrane</keyword>
<dbReference type="Pfam" id="PF03782">
    <property type="entry name" value="AMOP"/>
    <property type="match status" value="1"/>
</dbReference>
<feature type="compositionally biased region" description="Low complexity" evidence="7">
    <location>
        <begin position="780"/>
        <end position="812"/>
    </location>
</feature>
<evidence type="ECO:0000256" key="1">
    <source>
        <dbReference type="ARBA" id="ARBA00004370"/>
    </source>
</evidence>
<dbReference type="PROSITE" id="PS50856">
    <property type="entry name" value="AMOP"/>
    <property type="match status" value="1"/>
</dbReference>
<organism evidence="12 13">
    <name type="scientific">Mytilus edulis</name>
    <name type="common">Blue mussel</name>
    <dbReference type="NCBI Taxonomy" id="6550"/>
    <lineage>
        <taxon>Eukaryota</taxon>
        <taxon>Metazoa</taxon>
        <taxon>Spiralia</taxon>
        <taxon>Lophotrochozoa</taxon>
        <taxon>Mollusca</taxon>
        <taxon>Bivalvia</taxon>
        <taxon>Autobranchia</taxon>
        <taxon>Pteriomorphia</taxon>
        <taxon>Mytilida</taxon>
        <taxon>Mytiloidea</taxon>
        <taxon>Mytilidae</taxon>
        <taxon>Mytilinae</taxon>
        <taxon>Mytilus</taxon>
    </lineage>
</organism>
<dbReference type="SMART" id="SM00032">
    <property type="entry name" value="CCP"/>
    <property type="match status" value="2"/>
</dbReference>
<dbReference type="SMART" id="SM00539">
    <property type="entry name" value="NIDO"/>
    <property type="match status" value="1"/>
</dbReference>
<feature type="compositionally biased region" description="Low complexity" evidence="7">
    <location>
        <begin position="947"/>
        <end position="964"/>
    </location>
</feature>
<evidence type="ECO:0000256" key="4">
    <source>
        <dbReference type="ARBA" id="ARBA00023136"/>
    </source>
</evidence>
<keyword evidence="13" id="KW-1185">Reference proteome</keyword>
<dbReference type="InterPro" id="IPR003886">
    <property type="entry name" value="NIDO_dom"/>
</dbReference>
<feature type="compositionally biased region" description="Polar residues" evidence="7">
    <location>
        <begin position="831"/>
        <end position="853"/>
    </location>
</feature>
<dbReference type="Pfam" id="PF06119">
    <property type="entry name" value="NIDO"/>
    <property type="match status" value="1"/>
</dbReference>
<dbReference type="Gene3D" id="2.10.70.10">
    <property type="entry name" value="Complement Module, domain 1"/>
    <property type="match status" value="2"/>
</dbReference>
<comment type="caution">
    <text evidence="6">Lacks conserved residue(s) required for the propagation of feature annotation.</text>
</comment>
<feature type="compositionally biased region" description="Polar residues" evidence="7">
    <location>
        <begin position="912"/>
        <end position="940"/>
    </location>
</feature>
<dbReference type="InterPro" id="IPR014756">
    <property type="entry name" value="Ig_E-set"/>
</dbReference>
<protein>
    <recommendedName>
        <fullName evidence="14">Sushi, nidogen and EGF-like domain-containing protein 1</fullName>
    </recommendedName>
</protein>
<feature type="transmembrane region" description="Helical" evidence="8">
    <location>
        <begin position="970"/>
        <end position="995"/>
    </location>
</feature>
<evidence type="ECO:0000259" key="10">
    <source>
        <dbReference type="PROSITE" id="PS50923"/>
    </source>
</evidence>
<keyword evidence="6" id="KW-0768">Sushi</keyword>
<dbReference type="InterPro" id="IPR051495">
    <property type="entry name" value="Epithelial_Barrier/Signaling"/>
</dbReference>
<accession>A0A8S3SCL0</accession>
<dbReference type="Pfam" id="PF00084">
    <property type="entry name" value="Sushi"/>
    <property type="match status" value="2"/>
</dbReference>
<dbReference type="SUPFAM" id="SSF57535">
    <property type="entry name" value="Complement control module/SCR domain"/>
    <property type="match status" value="2"/>
</dbReference>
<dbReference type="PANTHER" id="PTHR13802:SF59">
    <property type="entry name" value="SUSHI DOMAIN-CONTAINING PROTEIN 2"/>
    <property type="match status" value="1"/>
</dbReference>
<dbReference type="PROSITE" id="PS50923">
    <property type="entry name" value="SUSHI"/>
    <property type="match status" value="2"/>
</dbReference>